<dbReference type="SUPFAM" id="SSF47413">
    <property type="entry name" value="lambda repressor-like DNA-binding domains"/>
    <property type="match status" value="1"/>
</dbReference>
<evidence type="ECO:0000259" key="1">
    <source>
        <dbReference type="PROSITE" id="PS50943"/>
    </source>
</evidence>
<dbReference type="PROSITE" id="PS50943">
    <property type="entry name" value="HTH_CROC1"/>
    <property type="match status" value="1"/>
</dbReference>
<dbReference type="GO" id="GO:0003677">
    <property type="term" value="F:DNA binding"/>
    <property type="evidence" value="ECO:0007669"/>
    <property type="project" value="InterPro"/>
</dbReference>
<dbReference type="Gene3D" id="1.10.260.40">
    <property type="entry name" value="lambda repressor-like DNA-binding domains"/>
    <property type="match status" value="1"/>
</dbReference>
<dbReference type="SMART" id="SM00530">
    <property type="entry name" value="HTH_XRE"/>
    <property type="match status" value="1"/>
</dbReference>
<dbReference type="Proteomes" id="UP000327294">
    <property type="component" value="Chromosome"/>
</dbReference>
<evidence type="ECO:0000313" key="3">
    <source>
        <dbReference type="Proteomes" id="UP000327294"/>
    </source>
</evidence>
<name>A0A5P8KCM1_9ACTN</name>
<dbReference type="InterPro" id="IPR001387">
    <property type="entry name" value="Cro/C1-type_HTH"/>
</dbReference>
<dbReference type="Pfam" id="PF13560">
    <property type="entry name" value="HTH_31"/>
    <property type="match status" value="1"/>
</dbReference>
<evidence type="ECO:0000313" key="2">
    <source>
        <dbReference type="EMBL" id="QFR00757.1"/>
    </source>
</evidence>
<accession>A0A5P8KCM1</accession>
<protein>
    <submittedName>
        <fullName evidence="2">Helix-turn-helix transcriptional regulator</fullName>
    </submittedName>
</protein>
<reference evidence="2 3" key="1">
    <citation type="submission" date="2019-10" db="EMBL/GenBank/DDBJ databases">
        <title>Streptomyces sp. strain GY16 isolated from leaves of Broussonetia papyrifera.</title>
        <authorList>
            <person name="Mo P."/>
        </authorList>
    </citation>
    <scope>NUCLEOTIDE SEQUENCE [LARGE SCALE GENOMIC DNA]</scope>
    <source>
        <strain evidence="2 3">GY16</strain>
    </source>
</reference>
<dbReference type="AlphaFoldDB" id="A0A5P8KCM1"/>
<dbReference type="InterPro" id="IPR010982">
    <property type="entry name" value="Lambda_DNA-bd_dom_sf"/>
</dbReference>
<organism evidence="2 3">
    <name type="scientific">Streptomyces phaeolivaceus</name>
    <dbReference type="NCBI Taxonomy" id="2653200"/>
    <lineage>
        <taxon>Bacteria</taxon>
        <taxon>Bacillati</taxon>
        <taxon>Actinomycetota</taxon>
        <taxon>Actinomycetes</taxon>
        <taxon>Kitasatosporales</taxon>
        <taxon>Streptomycetaceae</taxon>
        <taxon>Streptomyces</taxon>
    </lineage>
</organism>
<gene>
    <name evidence="2" type="ORF">F9278_36390</name>
</gene>
<proteinExistence type="predicted"/>
<keyword evidence="3" id="KW-1185">Reference proteome</keyword>
<feature type="domain" description="HTH cro/C1-type" evidence="1">
    <location>
        <begin position="26"/>
        <end position="82"/>
    </location>
</feature>
<dbReference type="KEGG" id="sphv:F9278_36390"/>
<sequence>MARNTKGRFVELNKDPEVWRRLGRALREARERRGWSQEELAAEAGVSKGAVQGAEAGRVPKTRMPQTLAPIARALGWPAGSVERVIAGGEPPGGWHDVRAEIADEEVAAIMTNAMVRSIDGATGVEIRQATESALAELRRRGFLADLTGAHQNESNRNA</sequence>
<dbReference type="CDD" id="cd00093">
    <property type="entry name" value="HTH_XRE"/>
    <property type="match status" value="1"/>
</dbReference>
<dbReference type="EMBL" id="CP045096">
    <property type="protein sequence ID" value="QFR00757.1"/>
    <property type="molecule type" value="Genomic_DNA"/>
</dbReference>